<protein>
    <submittedName>
        <fullName evidence="1">Uncharacterized protein</fullName>
    </submittedName>
</protein>
<reference evidence="1 2" key="1">
    <citation type="submission" date="2022-03" db="EMBL/GenBank/DDBJ databases">
        <authorList>
            <person name="Nunn A."/>
            <person name="Chopra R."/>
            <person name="Nunn A."/>
            <person name="Contreras Garrido A."/>
        </authorList>
    </citation>
    <scope>NUCLEOTIDE SEQUENCE [LARGE SCALE GENOMIC DNA]</scope>
</reference>
<keyword evidence="2" id="KW-1185">Reference proteome</keyword>
<dbReference type="Proteomes" id="UP000836841">
    <property type="component" value="Chromosome 7"/>
</dbReference>
<accession>A0AAU9T7W0</accession>
<evidence type="ECO:0000313" key="1">
    <source>
        <dbReference type="EMBL" id="CAH2078745.1"/>
    </source>
</evidence>
<evidence type="ECO:0000313" key="2">
    <source>
        <dbReference type="Proteomes" id="UP000836841"/>
    </source>
</evidence>
<name>A0AAU9T7W0_THLAR</name>
<dbReference type="AlphaFoldDB" id="A0AAU9T7W0"/>
<sequence>MSTRSWKADDKKRIKIGDEKSLNPLRFSAEDGRRCFVSGGNSGGVKGGPLERQCAAFSGNSEEDEEKSKQQEMDWKMDEEFKRFMGIPSIEADED</sequence>
<gene>
    <name evidence="1" type="ORF">TAV2_LOCUS25381</name>
</gene>
<organism evidence="1 2">
    <name type="scientific">Thlaspi arvense</name>
    <name type="common">Field penny-cress</name>
    <dbReference type="NCBI Taxonomy" id="13288"/>
    <lineage>
        <taxon>Eukaryota</taxon>
        <taxon>Viridiplantae</taxon>
        <taxon>Streptophyta</taxon>
        <taxon>Embryophyta</taxon>
        <taxon>Tracheophyta</taxon>
        <taxon>Spermatophyta</taxon>
        <taxon>Magnoliopsida</taxon>
        <taxon>eudicotyledons</taxon>
        <taxon>Gunneridae</taxon>
        <taxon>Pentapetalae</taxon>
        <taxon>rosids</taxon>
        <taxon>malvids</taxon>
        <taxon>Brassicales</taxon>
        <taxon>Brassicaceae</taxon>
        <taxon>Thlaspideae</taxon>
        <taxon>Thlaspi</taxon>
    </lineage>
</organism>
<dbReference type="EMBL" id="OU466863">
    <property type="protein sequence ID" value="CAH2078745.1"/>
    <property type="molecule type" value="Genomic_DNA"/>
</dbReference>
<proteinExistence type="predicted"/>